<dbReference type="AlphaFoldDB" id="A0A8J8WIJ3"/>
<feature type="domain" description="Gfo/Idh/MocA-like oxidoreductase N-terminal" evidence="1">
    <location>
        <begin position="8"/>
        <end position="129"/>
    </location>
</feature>
<evidence type="ECO:0000313" key="3">
    <source>
        <dbReference type="Proteomes" id="UP000631181"/>
    </source>
</evidence>
<proteinExistence type="predicted"/>
<dbReference type="Pfam" id="PF01408">
    <property type="entry name" value="GFO_IDH_MocA"/>
    <property type="match status" value="1"/>
</dbReference>
<protein>
    <recommendedName>
        <fullName evidence="1">Gfo/Idh/MocA-like oxidoreductase N-terminal domain-containing protein</fullName>
    </recommendedName>
</protein>
<gene>
    <name evidence="2" type="ORF">PECM_008646</name>
</gene>
<dbReference type="Proteomes" id="UP000631181">
    <property type="component" value="Unassembled WGS sequence"/>
</dbReference>
<dbReference type="SUPFAM" id="SSF51735">
    <property type="entry name" value="NAD(P)-binding Rossmann-fold domains"/>
    <property type="match status" value="1"/>
</dbReference>
<dbReference type="InterPro" id="IPR036291">
    <property type="entry name" value="NAD(P)-bd_dom_sf"/>
</dbReference>
<dbReference type="PANTHER" id="PTHR42840">
    <property type="entry name" value="NAD(P)-BINDING ROSSMANN-FOLD SUPERFAMILY PROTEIN-RELATED"/>
    <property type="match status" value="1"/>
</dbReference>
<comment type="caution">
    <text evidence="2">The sequence shown here is derived from an EMBL/GenBank/DDBJ whole genome shotgun (WGS) entry which is preliminary data.</text>
</comment>
<dbReference type="OrthoDB" id="64915at2759"/>
<evidence type="ECO:0000259" key="1">
    <source>
        <dbReference type="Pfam" id="PF01408"/>
    </source>
</evidence>
<sequence>MAASRRLRLGIIGAGEVFQVCHGPCLMLMPHLFQVESICDLSPSTVEHSAAKFNIPHQTTTPQEVIDHPNVEAVFVLTSDESHAPLVIAALNAGKNVFVEKPVSLSIASVQSIIEAEQNAPSGARVFVGYMRRYAPSFLQAFKREIASIPKILYARVRDFSGPNAQFVGQSGTFPVKNSDYPVTATEERDLRLESLFREAFPGQEITDEKRKFCRFLGSLGSHDISLMREALGSPEKVLGVSANDPFYSAILTMRNKDGSTYSTTYESGIDGVPVFDAHIAVYGASKRVTIKYDSPYVKGLPIHVEVEEPNEHGEIQKRTIMSSYEDAYTAELQEMYKSFVDGRDIKTSVQDARKDLEIYDLMYQRWLANESW</sequence>
<reference evidence="2" key="1">
    <citation type="journal article" date="2020" name="Front. Microbiol.">
        <title>Gene regulatory networks of Penicillium echinulatum 2HH and Penicillium oxalicum 114-2 inferred by a computational biology approach.</title>
        <authorList>
            <person name="Lenz A.R."/>
            <person name="Galan-Vasquez E."/>
            <person name="Balbinot E."/>
            <person name="De Abreu F.P."/>
            <person name="De Oliveira N.S."/>
            <person name="Da Rosa L.O."/>
            <person name="De Avila E Silva S."/>
            <person name="Camassola M."/>
            <person name="Dillon A.J.P."/>
            <person name="Perez-Rueda E."/>
        </authorList>
    </citation>
    <scope>NUCLEOTIDE SEQUENCE</scope>
    <source>
        <strain evidence="2">S1M29</strain>
    </source>
</reference>
<dbReference type="EMBL" id="WIWV01000090">
    <property type="protein sequence ID" value="KAF7714277.1"/>
    <property type="molecule type" value="Genomic_DNA"/>
</dbReference>
<dbReference type="Gene3D" id="3.30.360.10">
    <property type="entry name" value="Dihydrodipicolinate Reductase, domain 2"/>
    <property type="match status" value="1"/>
</dbReference>
<dbReference type="Gene3D" id="3.40.50.720">
    <property type="entry name" value="NAD(P)-binding Rossmann-like Domain"/>
    <property type="match status" value="1"/>
</dbReference>
<name>A0A8J8WIJ3_9EURO</name>
<keyword evidence="3" id="KW-1185">Reference proteome</keyword>
<dbReference type="GO" id="GO:0016491">
    <property type="term" value="F:oxidoreductase activity"/>
    <property type="evidence" value="ECO:0007669"/>
    <property type="project" value="TreeGrafter"/>
</dbReference>
<dbReference type="PANTHER" id="PTHR42840:SF7">
    <property type="entry name" value="BINDING ROSSMANN FOLD OXIDOREDUCTASE, PUTATIVE (AFU_ORTHOLOGUE AFUA_4G10190)-RELATED"/>
    <property type="match status" value="1"/>
</dbReference>
<accession>A0A8J8WIJ3</accession>
<dbReference type="GO" id="GO:0006740">
    <property type="term" value="P:NADPH regeneration"/>
    <property type="evidence" value="ECO:0007669"/>
    <property type="project" value="TreeGrafter"/>
</dbReference>
<organism evidence="2 3">
    <name type="scientific">Penicillium ucsense</name>
    <dbReference type="NCBI Taxonomy" id="2839758"/>
    <lineage>
        <taxon>Eukaryota</taxon>
        <taxon>Fungi</taxon>
        <taxon>Dikarya</taxon>
        <taxon>Ascomycota</taxon>
        <taxon>Pezizomycotina</taxon>
        <taxon>Eurotiomycetes</taxon>
        <taxon>Eurotiomycetidae</taxon>
        <taxon>Eurotiales</taxon>
        <taxon>Aspergillaceae</taxon>
        <taxon>Penicillium</taxon>
    </lineage>
</organism>
<evidence type="ECO:0000313" key="2">
    <source>
        <dbReference type="EMBL" id="KAF7714277.1"/>
    </source>
</evidence>
<dbReference type="InterPro" id="IPR000683">
    <property type="entry name" value="Gfo/Idh/MocA-like_OxRdtase_N"/>
</dbReference>
<dbReference type="GO" id="GO:0005737">
    <property type="term" value="C:cytoplasm"/>
    <property type="evidence" value="ECO:0007669"/>
    <property type="project" value="TreeGrafter"/>
</dbReference>
<dbReference type="GO" id="GO:0000166">
    <property type="term" value="F:nucleotide binding"/>
    <property type="evidence" value="ECO:0007669"/>
    <property type="project" value="InterPro"/>
</dbReference>